<dbReference type="Proteomes" id="UP000736335">
    <property type="component" value="Unassembled WGS sequence"/>
</dbReference>
<proteinExistence type="predicted"/>
<sequence>MSFPNNHTYKVANGISTISRIDRCAANRKTYASEAGVPYTTDDQILEVVKQVDAEHLRETIPHLTLGAGAPGISDYILITCVMGLTWDDELWVRSMIAEKVIFQMRGRFGELEHPIKKELWYTLQRGIYDQDLLEHGATVPRAVRHATTSTTLLWSLVREGESQVEQLERKVKEAKADVLRLSAEGLLMKETMAAFQKGTNEVSGQRDLYSSITLLLSKPITLRGQTHSYNPVANPGISEVSSQTRLEERRKKETRVFRHSCSKHTAVEVTESLMITNLRSTG</sequence>
<dbReference type="EMBL" id="WIUZ02000011">
    <property type="protein sequence ID" value="KAF9782703.1"/>
    <property type="molecule type" value="Genomic_DNA"/>
</dbReference>
<keyword evidence="1" id="KW-0175">Coiled coil</keyword>
<evidence type="ECO:0000313" key="3">
    <source>
        <dbReference type="Proteomes" id="UP000736335"/>
    </source>
</evidence>
<name>A0A9P6L539_9AGAM</name>
<organism evidence="2 3">
    <name type="scientific">Thelephora terrestris</name>
    <dbReference type="NCBI Taxonomy" id="56493"/>
    <lineage>
        <taxon>Eukaryota</taxon>
        <taxon>Fungi</taxon>
        <taxon>Dikarya</taxon>
        <taxon>Basidiomycota</taxon>
        <taxon>Agaricomycotina</taxon>
        <taxon>Agaricomycetes</taxon>
        <taxon>Thelephorales</taxon>
        <taxon>Thelephoraceae</taxon>
        <taxon>Thelephora</taxon>
    </lineage>
</organism>
<reference evidence="2" key="2">
    <citation type="submission" date="2020-11" db="EMBL/GenBank/DDBJ databases">
        <authorList>
            <consortium name="DOE Joint Genome Institute"/>
            <person name="Kuo A."/>
            <person name="Miyauchi S."/>
            <person name="Kiss E."/>
            <person name="Drula E."/>
            <person name="Kohler A."/>
            <person name="Sanchez-Garcia M."/>
            <person name="Andreopoulos B."/>
            <person name="Barry K.W."/>
            <person name="Bonito G."/>
            <person name="Buee M."/>
            <person name="Carver A."/>
            <person name="Chen C."/>
            <person name="Cichocki N."/>
            <person name="Clum A."/>
            <person name="Culley D."/>
            <person name="Crous P.W."/>
            <person name="Fauchery L."/>
            <person name="Girlanda M."/>
            <person name="Hayes R."/>
            <person name="Keri Z."/>
            <person name="Labutti K."/>
            <person name="Lipzen A."/>
            <person name="Lombard V."/>
            <person name="Magnuson J."/>
            <person name="Maillard F."/>
            <person name="Morin E."/>
            <person name="Murat C."/>
            <person name="Nolan M."/>
            <person name="Ohm R."/>
            <person name="Pangilinan J."/>
            <person name="Pereira M."/>
            <person name="Perotto S."/>
            <person name="Peter M."/>
            <person name="Riley R."/>
            <person name="Sitrit Y."/>
            <person name="Stielow B."/>
            <person name="Szollosi G."/>
            <person name="Zifcakova L."/>
            <person name="Stursova M."/>
            <person name="Spatafora J.W."/>
            <person name="Tedersoo L."/>
            <person name="Vaario L.-M."/>
            <person name="Yamada A."/>
            <person name="Yan M."/>
            <person name="Wang P."/>
            <person name="Xu J."/>
            <person name="Bruns T."/>
            <person name="Baldrian P."/>
            <person name="Vilgalys R."/>
            <person name="Henrissat B."/>
            <person name="Grigoriev I.V."/>
            <person name="Hibbett D."/>
            <person name="Nagy L.G."/>
            <person name="Martin F.M."/>
        </authorList>
    </citation>
    <scope>NUCLEOTIDE SEQUENCE</scope>
    <source>
        <strain evidence="2">UH-Tt-Lm1</strain>
    </source>
</reference>
<dbReference type="AlphaFoldDB" id="A0A9P6L539"/>
<gene>
    <name evidence="2" type="ORF">BJ322DRAFT_1212306</name>
</gene>
<keyword evidence="3" id="KW-1185">Reference proteome</keyword>
<accession>A0A9P6L539</accession>
<protein>
    <submittedName>
        <fullName evidence="2">Uncharacterized protein</fullName>
    </submittedName>
</protein>
<evidence type="ECO:0000256" key="1">
    <source>
        <dbReference type="SAM" id="Coils"/>
    </source>
</evidence>
<evidence type="ECO:0000313" key="2">
    <source>
        <dbReference type="EMBL" id="KAF9782703.1"/>
    </source>
</evidence>
<comment type="caution">
    <text evidence="2">The sequence shown here is derived from an EMBL/GenBank/DDBJ whole genome shotgun (WGS) entry which is preliminary data.</text>
</comment>
<feature type="coiled-coil region" evidence="1">
    <location>
        <begin position="158"/>
        <end position="185"/>
    </location>
</feature>
<reference evidence="2" key="1">
    <citation type="journal article" date="2020" name="Nat. Commun.">
        <title>Large-scale genome sequencing of mycorrhizal fungi provides insights into the early evolution of symbiotic traits.</title>
        <authorList>
            <person name="Miyauchi S."/>
            <person name="Kiss E."/>
            <person name="Kuo A."/>
            <person name="Drula E."/>
            <person name="Kohler A."/>
            <person name="Sanchez-Garcia M."/>
            <person name="Morin E."/>
            <person name="Andreopoulos B."/>
            <person name="Barry K.W."/>
            <person name="Bonito G."/>
            <person name="Buee M."/>
            <person name="Carver A."/>
            <person name="Chen C."/>
            <person name="Cichocki N."/>
            <person name="Clum A."/>
            <person name="Culley D."/>
            <person name="Crous P.W."/>
            <person name="Fauchery L."/>
            <person name="Girlanda M."/>
            <person name="Hayes R.D."/>
            <person name="Keri Z."/>
            <person name="LaButti K."/>
            <person name="Lipzen A."/>
            <person name="Lombard V."/>
            <person name="Magnuson J."/>
            <person name="Maillard F."/>
            <person name="Murat C."/>
            <person name="Nolan M."/>
            <person name="Ohm R.A."/>
            <person name="Pangilinan J."/>
            <person name="Pereira M.F."/>
            <person name="Perotto S."/>
            <person name="Peter M."/>
            <person name="Pfister S."/>
            <person name="Riley R."/>
            <person name="Sitrit Y."/>
            <person name="Stielow J.B."/>
            <person name="Szollosi G."/>
            <person name="Zifcakova L."/>
            <person name="Stursova M."/>
            <person name="Spatafora J.W."/>
            <person name="Tedersoo L."/>
            <person name="Vaario L.M."/>
            <person name="Yamada A."/>
            <person name="Yan M."/>
            <person name="Wang P."/>
            <person name="Xu J."/>
            <person name="Bruns T."/>
            <person name="Baldrian P."/>
            <person name="Vilgalys R."/>
            <person name="Dunand C."/>
            <person name="Henrissat B."/>
            <person name="Grigoriev I.V."/>
            <person name="Hibbett D."/>
            <person name="Nagy L.G."/>
            <person name="Martin F.M."/>
        </authorList>
    </citation>
    <scope>NUCLEOTIDE SEQUENCE</scope>
    <source>
        <strain evidence="2">UH-Tt-Lm1</strain>
    </source>
</reference>